<dbReference type="Proteomes" id="UP000019118">
    <property type="component" value="Unassembled WGS sequence"/>
</dbReference>
<feature type="domain" description="MATH" evidence="2">
    <location>
        <begin position="148"/>
        <end position="260"/>
    </location>
</feature>
<keyword evidence="4" id="KW-1185">Reference proteome</keyword>
<dbReference type="InterPro" id="IPR002083">
    <property type="entry name" value="MATH/TRAF_dom"/>
</dbReference>
<evidence type="ECO:0000313" key="4">
    <source>
        <dbReference type="Proteomes" id="UP000019118"/>
    </source>
</evidence>
<evidence type="ECO:0000259" key="2">
    <source>
        <dbReference type="PROSITE" id="PS50144"/>
    </source>
</evidence>
<feature type="chain" id="PRO_5043445479" description="MATH domain-containing protein" evidence="1">
    <location>
        <begin position="20"/>
        <end position="264"/>
    </location>
</feature>
<evidence type="ECO:0000313" key="3">
    <source>
        <dbReference type="EnsemblMetazoa" id="XP_019769446.1"/>
    </source>
</evidence>
<dbReference type="SUPFAM" id="SSF49599">
    <property type="entry name" value="TRAF domain-like"/>
    <property type="match status" value="1"/>
</dbReference>
<name>A0AAR5Q8H6_DENPD</name>
<dbReference type="PROSITE" id="PS50144">
    <property type="entry name" value="MATH"/>
    <property type="match status" value="1"/>
</dbReference>
<accession>A0AAR5Q8H6</accession>
<dbReference type="KEGG" id="dpa:109543944"/>
<organism evidence="3 4">
    <name type="scientific">Dendroctonus ponderosae</name>
    <name type="common">Mountain pine beetle</name>
    <dbReference type="NCBI Taxonomy" id="77166"/>
    <lineage>
        <taxon>Eukaryota</taxon>
        <taxon>Metazoa</taxon>
        <taxon>Ecdysozoa</taxon>
        <taxon>Arthropoda</taxon>
        <taxon>Hexapoda</taxon>
        <taxon>Insecta</taxon>
        <taxon>Pterygota</taxon>
        <taxon>Neoptera</taxon>
        <taxon>Endopterygota</taxon>
        <taxon>Coleoptera</taxon>
        <taxon>Polyphaga</taxon>
        <taxon>Cucujiformia</taxon>
        <taxon>Curculionidae</taxon>
        <taxon>Scolytinae</taxon>
        <taxon>Dendroctonus</taxon>
    </lineage>
</organism>
<dbReference type="RefSeq" id="XP_019769446.1">
    <property type="nucleotide sequence ID" value="XM_019913887.2"/>
</dbReference>
<protein>
    <recommendedName>
        <fullName evidence="2">MATH domain-containing protein</fullName>
    </recommendedName>
</protein>
<dbReference type="EnsemblMetazoa" id="XM_019913887.1">
    <property type="protein sequence ID" value="XP_019769446.1"/>
    <property type="gene ID" value="LOC109543944"/>
</dbReference>
<reference evidence="4" key="1">
    <citation type="journal article" date="2013" name="Genome Biol.">
        <title>Draft genome of the mountain pine beetle, Dendroctonus ponderosae Hopkins, a major forest pest.</title>
        <authorList>
            <person name="Keeling C.I."/>
            <person name="Yuen M.M."/>
            <person name="Liao N.Y."/>
            <person name="Docking T.R."/>
            <person name="Chan S.K."/>
            <person name="Taylor G.A."/>
            <person name="Palmquist D.L."/>
            <person name="Jackman S.D."/>
            <person name="Nguyen A."/>
            <person name="Li M."/>
            <person name="Henderson H."/>
            <person name="Janes J.K."/>
            <person name="Zhao Y."/>
            <person name="Pandoh P."/>
            <person name="Moore R."/>
            <person name="Sperling F.A."/>
            <person name="Huber D.P."/>
            <person name="Birol I."/>
            <person name="Jones S.J."/>
            <person name="Bohlmann J."/>
        </authorList>
    </citation>
    <scope>NUCLEOTIDE SEQUENCE</scope>
</reference>
<feature type="signal peptide" evidence="1">
    <location>
        <begin position="1"/>
        <end position="19"/>
    </location>
</feature>
<proteinExistence type="predicted"/>
<evidence type="ECO:0000256" key="1">
    <source>
        <dbReference type="SAM" id="SignalP"/>
    </source>
</evidence>
<reference evidence="3" key="2">
    <citation type="submission" date="2024-08" db="UniProtKB">
        <authorList>
            <consortium name="EnsemblMetazoa"/>
        </authorList>
    </citation>
    <scope>IDENTIFICATION</scope>
</reference>
<sequence length="264" mass="30349">MLSFWTCLVLISLIKPVVNVPLQEGLPLETQFAVCKVVTKEIEATAKATITRQLKGVCSSSEVNRKFAYLQQELRNIKHALDLIYGENIRYKSLELDATTVREASTTQLPIEPHLEDDAVEMNSQLQSPQEEIANFNDTIVETDQGDLYFYYWKLQGISKILRKTDLYISSPPFSLLGHTIFLQFYPNYVGEQIGLLMKPQSSSFLKKHKFYVLGQINQHSQIASRLLYGMKNDEKMFKVEAQMLDSFIWRDSLLIKIEIQVNS</sequence>
<dbReference type="AlphaFoldDB" id="A0AAR5Q8H6"/>
<keyword evidence="1" id="KW-0732">Signal</keyword>
<dbReference type="GeneID" id="109543944"/>